<feature type="non-terminal residue" evidence="2">
    <location>
        <position position="1"/>
    </location>
</feature>
<feature type="region of interest" description="Disordered" evidence="1">
    <location>
        <begin position="1"/>
        <end position="26"/>
    </location>
</feature>
<accession>A0A371FM48</accession>
<evidence type="ECO:0000313" key="2">
    <source>
        <dbReference type="EMBL" id="RDX79270.1"/>
    </source>
</evidence>
<gene>
    <name evidence="2" type="ORF">CR513_40325</name>
</gene>
<keyword evidence="3" id="KW-1185">Reference proteome</keyword>
<comment type="caution">
    <text evidence="2">The sequence shown here is derived from an EMBL/GenBank/DDBJ whole genome shotgun (WGS) entry which is preliminary data.</text>
</comment>
<proteinExistence type="predicted"/>
<sequence length="144" mass="16434">MDLDRSFSSPTSPPIYKKGPIKNGAGVSRLRRMQEEIQHQLTTLKDPREGQGGDMSPGLSNREVQEIVKLYHYTFLDDFVHQATRVELEIKRRLAPKSSYPFSFSGWNDKGQERTRVLITGVPPHMAKKKKLPYLTLVVLRVVA</sequence>
<feature type="region of interest" description="Disordered" evidence="1">
    <location>
        <begin position="41"/>
        <end position="60"/>
    </location>
</feature>
<organism evidence="2 3">
    <name type="scientific">Mucuna pruriens</name>
    <name type="common">Velvet bean</name>
    <name type="synonym">Dolichos pruriens</name>
    <dbReference type="NCBI Taxonomy" id="157652"/>
    <lineage>
        <taxon>Eukaryota</taxon>
        <taxon>Viridiplantae</taxon>
        <taxon>Streptophyta</taxon>
        <taxon>Embryophyta</taxon>
        <taxon>Tracheophyta</taxon>
        <taxon>Spermatophyta</taxon>
        <taxon>Magnoliopsida</taxon>
        <taxon>eudicotyledons</taxon>
        <taxon>Gunneridae</taxon>
        <taxon>Pentapetalae</taxon>
        <taxon>rosids</taxon>
        <taxon>fabids</taxon>
        <taxon>Fabales</taxon>
        <taxon>Fabaceae</taxon>
        <taxon>Papilionoideae</taxon>
        <taxon>50 kb inversion clade</taxon>
        <taxon>NPAAA clade</taxon>
        <taxon>indigoferoid/millettioid clade</taxon>
        <taxon>Phaseoleae</taxon>
        <taxon>Mucuna</taxon>
    </lineage>
</organism>
<dbReference type="EMBL" id="QJKJ01008591">
    <property type="protein sequence ID" value="RDX79270.1"/>
    <property type="molecule type" value="Genomic_DNA"/>
</dbReference>
<dbReference type="AlphaFoldDB" id="A0A371FM48"/>
<dbReference type="OrthoDB" id="1934635at2759"/>
<protein>
    <submittedName>
        <fullName evidence="2">Uncharacterized protein</fullName>
    </submittedName>
</protein>
<evidence type="ECO:0000313" key="3">
    <source>
        <dbReference type="Proteomes" id="UP000257109"/>
    </source>
</evidence>
<name>A0A371FM48_MUCPR</name>
<evidence type="ECO:0000256" key="1">
    <source>
        <dbReference type="SAM" id="MobiDB-lite"/>
    </source>
</evidence>
<dbReference type="Proteomes" id="UP000257109">
    <property type="component" value="Unassembled WGS sequence"/>
</dbReference>
<feature type="compositionally biased region" description="Polar residues" evidence="1">
    <location>
        <begin position="1"/>
        <end position="10"/>
    </location>
</feature>
<reference evidence="2" key="1">
    <citation type="submission" date="2018-05" db="EMBL/GenBank/DDBJ databases">
        <title>Draft genome of Mucuna pruriens seed.</title>
        <authorList>
            <person name="Nnadi N.E."/>
            <person name="Vos R."/>
            <person name="Hasami M.H."/>
            <person name="Devisetty U.K."/>
            <person name="Aguiy J.C."/>
        </authorList>
    </citation>
    <scope>NUCLEOTIDE SEQUENCE [LARGE SCALE GENOMIC DNA]</scope>
    <source>
        <strain evidence="2">JCA_2017</strain>
    </source>
</reference>